<dbReference type="RefSeq" id="WP_397712114.1">
    <property type="nucleotide sequence ID" value="NZ_JBIRGN010000003.1"/>
</dbReference>
<dbReference type="PANTHER" id="PTHR30466">
    <property type="entry name" value="FLAVIN REDUCTASE"/>
    <property type="match status" value="1"/>
</dbReference>
<evidence type="ECO:0000313" key="3">
    <source>
        <dbReference type="EMBL" id="MFH8546489.1"/>
    </source>
</evidence>
<dbReference type="InterPro" id="IPR050268">
    <property type="entry name" value="NADH-dep_flavin_reductase"/>
</dbReference>
<evidence type="ECO:0000256" key="1">
    <source>
        <dbReference type="ARBA" id="ARBA00023002"/>
    </source>
</evidence>
<dbReference type="EMBL" id="JBIRGQ010000003">
    <property type="protein sequence ID" value="MFH8546489.1"/>
    <property type="molecule type" value="Genomic_DNA"/>
</dbReference>
<dbReference type="GO" id="GO:0016491">
    <property type="term" value="F:oxidoreductase activity"/>
    <property type="evidence" value="ECO:0007669"/>
    <property type="project" value="UniProtKB-KW"/>
</dbReference>
<dbReference type="SMART" id="SM00903">
    <property type="entry name" value="Flavin_Reduct"/>
    <property type="match status" value="1"/>
</dbReference>
<dbReference type="Pfam" id="PF01613">
    <property type="entry name" value="Flavin_Reduct"/>
    <property type="match status" value="1"/>
</dbReference>
<evidence type="ECO:0000259" key="2">
    <source>
        <dbReference type="SMART" id="SM00903"/>
    </source>
</evidence>
<evidence type="ECO:0000313" key="4">
    <source>
        <dbReference type="Proteomes" id="UP001610818"/>
    </source>
</evidence>
<accession>A0ABW7QQI1</accession>
<proteinExistence type="predicted"/>
<comment type="caution">
    <text evidence="3">The sequence shown here is derived from an EMBL/GenBank/DDBJ whole genome shotgun (WGS) entry which is preliminary data.</text>
</comment>
<dbReference type="Gene3D" id="2.30.110.10">
    <property type="entry name" value="Electron Transport, Fmn-binding Protein, Chain A"/>
    <property type="match status" value="1"/>
</dbReference>
<reference evidence="3 4" key="1">
    <citation type="submission" date="2024-10" db="EMBL/GenBank/DDBJ databases">
        <title>The Natural Products Discovery Center: Release of the First 8490 Sequenced Strains for Exploring Actinobacteria Biosynthetic Diversity.</title>
        <authorList>
            <person name="Kalkreuter E."/>
            <person name="Kautsar S.A."/>
            <person name="Yang D."/>
            <person name="Bader C.D."/>
            <person name="Teijaro C.N."/>
            <person name="Fluegel L."/>
            <person name="Davis C.M."/>
            <person name="Simpson J.R."/>
            <person name="Lauterbach L."/>
            <person name="Steele A.D."/>
            <person name="Gui C."/>
            <person name="Meng S."/>
            <person name="Li G."/>
            <person name="Viehrig K."/>
            <person name="Ye F."/>
            <person name="Su P."/>
            <person name="Kiefer A.F."/>
            <person name="Nichols A."/>
            <person name="Cepeda A.J."/>
            <person name="Yan W."/>
            <person name="Fan B."/>
            <person name="Jiang Y."/>
            <person name="Adhikari A."/>
            <person name="Zheng C.-J."/>
            <person name="Schuster L."/>
            <person name="Cowan T.M."/>
            <person name="Smanski M.J."/>
            <person name="Chevrette M.G."/>
            <person name="De Carvalho L.P.S."/>
            <person name="Shen B."/>
        </authorList>
    </citation>
    <scope>NUCLEOTIDE SEQUENCE [LARGE SCALE GENOMIC DNA]</scope>
    <source>
        <strain evidence="3 4">NPDC017990</strain>
    </source>
</reference>
<dbReference type="InterPro" id="IPR002563">
    <property type="entry name" value="Flavin_Rdtase-like_dom"/>
</dbReference>
<organism evidence="3 4">
    <name type="scientific">Streptomyces longisporoflavus</name>
    <dbReference type="NCBI Taxonomy" id="28044"/>
    <lineage>
        <taxon>Bacteria</taxon>
        <taxon>Bacillati</taxon>
        <taxon>Actinomycetota</taxon>
        <taxon>Actinomycetes</taxon>
        <taxon>Kitasatosporales</taxon>
        <taxon>Streptomycetaceae</taxon>
        <taxon>Streptomyces</taxon>
    </lineage>
</organism>
<sequence length="170" mass="18470">MDTGEVVALVTVDGFTDRLDYPMLVVTAATDDGTPKGCLVGFASQCSLSPVRFAVWLSRANHTYEVARRAGFLGVHLLRRDEHHLAQLFGGECGARVDKFARLRWKPGTGGAPVLTDACSWWVGRVERHAEWGDHAGFHLTPVETGGDASPHEKLLRLSDVTDLDPGHPG</sequence>
<gene>
    <name evidence="3" type="ORF">ACH4F9_15935</name>
</gene>
<dbReference type="SUPFAM" id="SSF50475">
    <property type="entry name" value="FMN-binding split barrel"/>
    <property type="match status" value="1"/>
</dbReference>
<dbReference type="PANTHER" id="PTHR30466:SF15">
    <property type="entry name" value="POSSIBLE OXIDOREDUCTASE"/>
    <property type="match status" value="1"/>
</dbReference>
<dbReference type="EC" id="1.5.1.-" evidence="3"/>
<keyword evidence="4" id="KW-1185">Reference proteome</keyword>
<feature type="domain" description="Flavin reductase like" evidence="2">
    <location>
        <begin position="16"/>
        <end position="165"/>
    </location>
</feature>
<name>A0ABW7QQI1_9ACTN</name>
<keyword evidence="1 3" id="KW-0560">Oxidoreductase</keyword>
<dbReference type="Proteomes" id="UP001610818">
    <property type="component" value="Unassembled WGS sequence"/>
</dbReference>
<protein>
    <submittedName>
        <fullName evidence="3">Flavin reductase family protein</fullName>
        <ecNumber evidence="3">1.5.1.-</ecNumber>
    </submittedName>
</protein>
<dbReference type="InterPro" id="IPR012349">
    <property type="entry name" value="Split_barrel_FMN-bd"/>
</dbReference>